<dbReference type="SUPFAM" id="SSF81653">
    <property type="entry name" value="Calcium ATPase, transduction domain A"/>
    <property type="match status" value="1"/>
</dbReference>
<dbReference type="SUPFAM" id="SSF55008">
    <property type="entry name" value="HMA, heavy metal-associated domain"/>
    <property type="match status" value="1"/>
</dbReference>
<dbReference type="InterPro" id="IPR059000">
    <property type="entry name" value="ATPase_P-type_domA"/>
</dbReference>
<dbReference type="NCBIfam" id="TIGR01512">
    <property type="entry name" value="ATPase-IB2_Cd"/>
    <property type="match status" value="1"/>
</dbReference>
<dbReference type="Gene3D" id="3.40.50.1000">
    <property type="entry name" value="HAD superfamily/HAD-like"/>
    <property type="match status" value="1"/>
</dbReference>
<feature type="transmembrane region" description="Helical" evidence="10">
    <location>
        <begin position="338"/>
        <end position="360"/>
    </location>
</feature>
<dbReference type="RefSeq" id="WP_131447124.1">
    <property type="nucleotide sequence ID" value="NZ_SJZI01000006.1"/>
</dbReference>
<dbReference type="InterPro" id="IPR017969">
    <property type="entry name" value="Heavy-metal-associated_CS"/>
</dbReference>
<organism evidence="13 14">
    <name type="scientific">Flaviaesturariibacter flavus</name>
    <dbReference type="NCBI Taxonomy" id="2502780"/>
    <lineage>
        <taxon>Bacteria</taxon>
        <taxon>Pseudomonadati</taxon>
        <taxon>Bacteroidota</taxon>
        <taxon>Chitinophagia</taxon>
        <taxon>Chitinophagales</taxon>
        <taxon>Chitinophagaceae</taxon>
        <taxon>Flaviaestuariibacter</taxon>
    </lineage>
</organism>
<evidence type="ECO:0000313" key="13">
    <source>
        <dbReference type="EMBL" id="TCJ18222.1"/>
    </source>
</evidence>
<feature type="domain" description="P-type ATPase A" evidence="11">
    <location>
        <begin position="232"/>
        <end position="322"/>
    </location>
</feature>
<accession>A0A4V2NWP9</accession>
<keyword evidence="3 10" id="KW-0812">Transmembrane</keyword>
<dbReference type="InterPro" id="IPR023298">
    <property type="entry name" value="ATPase_P-typ_TM_dom_sf"/>
</dbReference>
<dbReference type="GO" id="GO:0012505">
    <property type="term" value="C:endomembrane system"/>
    <property type="evidence" value="ECO:0007669"/>
    <property type="project" value="UniProtKB-SubCell"/>
</dbReference>
<evidence type="ECO:0000256" key="1">
    <source>
        <dbReference type="ARBA" id="ARBA00004127"/>
    </source>
</evidence>
<dbReference type="InterPro" id="IPR006121">
    <property type="entry name" value="HMA_dom"/>
</dbReference>
<dbReference type="InterPro" id="IPR001757">
    <property type="entry name" value="P_typ_ATPase"/>
</dbReference>
<dbReference type="PROSITE" id="PS01047">
    <property type="entry name" value="HMA_1"/>
    <property type="match status" value="1"/>
</dbReference>
<evidence type="ECO:0000313" key="14">
    <source>
        <dbReference type="Proteomes" id="UP000295334"/>
    </source>
</evidence>
<dbReference type="AlphaFoldDB" id="A0A4V2NWP9"/>
<dbReference type="PRINTS" id="PR00119">
    <property type="entry name" value="CATATPASE"/>
</dbReference>
<dbReference type="Pfam" id="PF00702">
    <property type="entry name" value="Hydrolase"/>
    <property type="match status" value="1"/>
</dbReference>
<dbReference type="CDD" id="cd00371">
    <property type="entry name" value="HMA"/>
    <property type="match status" value="1"/>
</dbReference>
<dbReference type="Pfam" id="PF00122">
    <property type="entry name" value="E1-E2_ATPase"/>
    <property type="match status" value="1"/>
</dbReference>
<name>A0A4V2NWP9_9BACT</name>
<dbReference type="GO" id="GO:0043682">
    <property type="term" value="F:P-type divalent copper transporter activity"/>
    <property type="evidence" value="ECO:0007669"/>
    <property type="project" value="TreeGrafter"/>
</dbReference>
<dbReference type="InterPro" id="IPR023299">
    <property type="entry name" value="ATPase_P-typ_cyto_dom_N"/>
</dbReference>
<dbReference type="InterPro" id="IPR036412">
    <property type="entry name" value="HAD-like_sf"/>
</dbReference>
<dbReference type="GO" id="GO:0005886">
    <property type="term" value="C:plasma membrane"/>
    <property type="evidence" value="ECO:0007669"/>
    <property type="project" value="UniProtKB-SubCell"/>
</dbReference>
<dbReference type="InterPro" id="IPR008250">
    <property type="entry name" value="ATPase_P-typ_transduc_dom_A_sf"/>
</dbReference>
<dbReference type="NCBIfam" id="TIGR01525">
    <property type="entry name" value="ATPase-IB_hvy"/>
    <property type="match status" value="1"/>
</dbReference>
<feature type="domain" description="HMA" evidence="12">
    <location>
        <begin position="7"/>
        <end position="63"/>
    </location>
</feature>
<keyword evidence="6 10" id="KW-0067">ATP-binding</keyword>
<evidence type="ECO:0000256" key="4">
    <source>
        <dbReference type="ARBA" id="ARBA00022723"/>
    </source>
</evidence>
<dbReference type="OrthoDB" id="614385at2"/>
<feature type="transmembrane region" description="Helical" evidence="10">
    <location>
        <begin position="662"/>
        <end position="681"/>
    </location>
</feature>
<dbReference type="Pfam" id="PF00403">
    <property type="entry name" value="HMA"/>
    <property type="match status" value="1"/>
</dbReference>
<evidence type="ECO:0000256" key="9">
    <source>
        <dbReference type="ARBA" id="ARBA00023136"/>
    </source>
</evidence>
<dbReference type="Gene3D" id="2.70.150.10">
    <property type="entry name" value="Calcium-transporting ATPase, cytoplasmic transduction domain A"/>
    <property type="match status" value="1"/>
</dbReference>
<dbReference type="PROSITE" id="PS00154">
    <property type="entry name" value="ATPASE_E1_E2"/>
    <property type="match status" value="1"/>
</dbReference>
<evidence type="ECO:0000259" key="11">
    <source>
        <dbReference type="Pfam" id="PF00122"/>
    </source>
</evidence>
<keyword evidence="4 10" id="KW-0479">Metal-binding</keyword>
<proteinExistence type="inferred from homology"/>
<dbReference type="PRINTS" id="PR00943">
    <property type="entry name" value="CUATPASE"/>
</dbReference>
<dbReference type="GO" id="GO:0055070">
    <property type="term" value="P:copper ion homeostasis"/>
    <property type="evidence" value="ECO:0007669"/>
    <property type="project" value="TreeGrafter"/>
</dbReference>
<dbReference type="Proteomes" id="UP000295334">
    <property type="component" value="Unassembled WGS sequence"/>
</dbReference>
<dbReference type="PANTHER" id="PTHR43520:SF8">
    <property type="entry name" value="P-TYPE CU(+) TRANSPORTER"/>
    <property type="match status" value="1"/>
</dbReference>
<keyword evidence="8 10" id="KW-1133">Transmembrane helix</keyword>
<dbReference type="InterPro" id="IPR036163">
    <property type="entry name" value="HMA_dom_sf"/>
</dbReference>
<comment type="subcellular location">
    <subcellularLocation>
        <location evidence="10">Cell membrane</location>
    </subcellularLocation>
    <subcellularLocation>
        <location evidence="1">Endomembrane system</location>
        <topology evidence="1">Multi-pass membrane protein</topology>
    </subcellularLocation>
</comment>
<evidence type="ECO:0000256" key="7">
    <source>
        <dbReference type="ARBA" id="ARBA00022967"/>
    </source>
</evidence>
<dbReference type="SUPFAM" id="SSF81665">
    <property type="entry name" value="Calcium ATPase, transmembrane domain M"/>
    <property type="match status" value="1"/>
</dbReference>
<dbReference type="EMBL" id="SJZI01000006">
    <property type="protein sequence ID" value="TCJ18222.1"/>
    <property type="molecule type" value="Genomic_DNA"/>
</dbReference>
<protein>
    <submittedName>
        <fullName evidence="13">Cadmium-translocating P-type ATPase</fullName>
        <ecNumber evidence="13">3.6.3.3</ecNumber>
    </submittedName>
</protein>
<evidence type="ECO:0000256" key="10">
    <source>
        <dbReference type="RuleBase" id="RU362081"/>
    </source>
</evidence>
<reference evidence="13 14" key="1">
    <citation type="submission" date="2019-03" db="EMBL/GenBank/DDBJ databases">
        <authorList>
            <person name="Kim M.K.M."/>
        </authorList>
    </citation>
    <scope>NUCLEOTIDE SEQUENCE [LARGE SCALE GENOMIC DNA]</scope>
    <source>
        <strain evidence="13 14">17J68-12</strain>
    </source>
</reference>
<feature type="transmembrane region" description="Helical" evidence="10">
    <location>
        <begin position="181"/>
        <end position="199"/>
    </location>
</feature>
<keyword evidence="9 10" id="KW-0472">Membrane</keyword>
<dbReference type="InterPro" id="IPR027256">
    <property type="entry name" value="P-typ_ATPase_IB"/>
</dbReference>
<evidence type="ECO:0000259" key="12">
    <source>
        <dbReference type="Pfam" id="PF00403"/>
    </source>
</evidence>
<sequence length="710" mass="76407">MEKVQWKVEGMTCANCALTVQKYLEKEGAQNIAVSVINGDVSFEMKGEASPGTLAKGVQTLGYAVSDSNSTEAAARKPLLDTHYRRFLFCLPFAILLNAHMLVLLWPALHHNAFFSALMNPWLQLALTLPPFFVGMNYFGRSAVKSLRNGVPNMNVLIAIGAGSAFIYSVTGLLLGRGDTLFFETAATIITLVFFGEHLEHVSVQSTQRALKDLVKSQKVMANMIAFDDQHQEHIFPIENTELKVGDLVLVNTGEQVPADCKILWGDVEVNEAILTGESLPVAKGKKDALIGGSVLAAGTAKAVVTAVGNDTTLARILQLVKSAQGEKPPMQQLADRISAIFVPAVLAIALITFVGNWVWLKDFTPALMRAIAVLVIACPCAMGLATPAAIAVGLGRAARNGVLFRNAKSLELFKDIRQVVFDKTGTLTTGRFRVSGFSTTLDETEFKRLVYSIEKHSAHPLAKSIAAEWKTGGETRWKKIDEVKGRGMVATDREGNEYMAGSYETARAVTQDDTHNVYVLRNGALVGTIDLADELRPEAKSVVEWFKEQGIRTVLLSGDREAKATSVAGILGIDEVIAEKTPEQKLDIVAALSKERPTVMVGDGVNDAPALAKATIGVSMSEATQLAVQSAQVVLMNSGLHKLPLAMGLGKHTWRTIRGNLFWAFAYNIVAIPVAAFGGLTPSLGALVMGLSDIVLAGNSIRLSVKKVV</sequence>
<keyword evidence="5 10" id="KW-0547">Nucleotide-binding</keyword>
<dbReference type="InterPro" id="IPR023214">
    <property type="entry name" value="HAD_sf"/>
</dbReference>
<evidence type="ECO:0000256" key="5">
    <source>
        <dbReference type="ARBA" id="ARBA00022741"/>
    </source>
</evidence>
<dbReference type="SUPFAM" id="SSF56784">
    <property type="entry name" value="HAD-like"/>
    <property type="match status" value="1"/>
</dbReference>
<evidence type="ECO:0000256" key="8">
    <source>
        <dbReference type="ARBA" id="ARBA00022989"/>
    </source>
</evidence>
<dbReference type="EC" id="3.6.3.3" evidence="13"/>
<dbReference type="NCBIfam" id="TIGR01511">
    <property type="entry name" value="ATPase-IB1_Cu"/>
    <property type="match status" value="1"/>
</dbReference>
<feature type="transmembrane region" description="Helical" evidence="10">
    <location>
        <begin position="87"/>
        <end position="109"/>
    </location>
</feature>
<comment type="similarity">
    <text evidence="2 10">Belongs to the cation transport ATPase (P-type) (TC 3.A.3) family. Type IB subfamily.</text>
</comment>
<dbReference type="PROSITE" id="PS01229">
    <property type="entry name" value="COF_2"/>
    <property type="match status" value="1"/>
</dbReference>
<feature type="transmembrane region" description="Helical" evidence="10">
    <location>
        <begin position="151"/>
        <end position="175"/>
    </location>
</feature>
<evidence type="ECO:0000256" key="3">
    <source>
        <dbReference type="ARBA" id="ARBA00022692"/>
    </source>
</evidence>
<keyword evidence="13" id="KW-0378">Hydrolase</keyword>
<dbReference type="Gene3D" id="3.30.70.100">
    <property type="match status" value="1"/>
</dbReference>
<dbReference type="GO" id="GO:0016887">
    <property type="term" value="F:ATP hydrolysis activity"/>
    <property type="evidence" value="ECO:0007669"/>
    <property type="project" value="InterPro"/>
</dbReference>
<keyword evidence="10" id="KW-1003">Cell membrane</keyword>
<evidence type="ECO:0000256" key="2">
    <source>
        <dbReference type="ARBA" id="ARBA00006024"/>
    </source>
</evidence>
<keyword evidence="7" id="KW-1278">Translocase</keyword>
<comment type="caution">
    <text evidence="13">The sequence shown here is derived from an EMBL/GenBank/DDBJ whole genome shotgun (WGS) entry which is preliminary data.</text>
</comment>
<evidence type="ECO:0000256" key="6">
    <source>
        <dbReference type="ARBA" id="ARBA00022840"/>
    </source>
</evidence>
<dbReference type="GO" id="GO:0005524">
    <property type="term" value="F:ATP binding"/>
    <property type="evidence" value="ECO:0007669"/>
    <property type="project" value="UniProtKB-UniRule"/>
</dbReference>
<dbReference type="NCBIfam" id="TIGR01494">
    <property type="entry name" value="ATPase_P-type"/>
    <property type="match status" value="1"/>
</dbReference>
<dbReference type="InterPro" id="IPR018303">
    <property type="entry name" value="ATPase_P-typ_P_site"/>
</dbReference>
<keyword evidence="14" id="KW-1185">Reference proteome</keyword>
<dbReference type="GO" id="GO:0005507">
    <property type="term" value="F:copper ion binding"/>
    <property type="evidence" value="ECO:0007669"/>
    <property type="project" value="TreeGrafter"/>
</dbReference>
<feature type="transmembrane region" description="Helical" evidence="10">
    <location>
        <begin position="372"/>
        <end position="396"/>
    </location>
</feature>
<feature type="transmembrane region" description="Helical" evidence="10">
    <location>
        <begin position="121"/>
        <end position="139"/>
    </location>
</feature>
<dbReference type="Gene3D" id="3.40.1110.10">
    <property type="entry name" value="Calcium-transporting ATPase, cytoplasmic domain N"/>
    <property type="match status" value="1"/>
</dbReference>
<dbReference type="PANTHER" id="PTHR43520">
    <property type="entry name" value="ATP7, ISOFORM B"/>
    <property type="match status" value="1"/>
</dbReference>
<gene>
    <name evidence="13" type="primary">cadA</name>
    <name evidence="13" type="ORF">EPD60_04075</name>
</gene>